<dbReference type="InterPro" id="IPR036259">
    <property type="entry name" value="MFS_trans_sf"/>
</dbReference>
<comment type="subcellular location">
    <subcellularLocation>
        <location evidence="1">Cell membrane</location>
        <topology evidence="1">Multi-pass membrane protein</topology>
    </subcellularLocation>
</comment>
<feature type="transmembrane region" description="Helical" evidence="6">
    <location>
        <begin position="164"/>
        <end position="185"/>
    </location>
</feature>
<feature type="transmembrane region" description="Helical" evidence="6">
    <location>
        <begin position="44"/>
        <end position="66"/>
    </location>
</feature>
<reference evidence="8 9" key="1">
    <citation type="submission" date="2021-01" db="EMBL/GenBank/DDBJ databases">
        <title>Genomic Encyclopedia of Type Strains, Phase IV (KMG-IV): sequencing the most valuable type-strain genomes for metagenomic binning, comparative biology and taxonomic classification.</title>
        <authorList>
            <person name="Goeker M."/>
        </authorList>
    </citation>
    <scope>NUCLEOTIDE SEQUENCE [LARGE SCALE GENOMIC DNA]</scope>
    <source>
        <strain evidence="8 9">DSM 25879</strain>
    </source>
</reference>
<keyword evidence="4 6" id="KW-1133">Transmembrane helix</keyword>
<keyword evidence="9" id="KW-1185">Reference proteome</keyword>
<dbReference type="PRINTS" id="PR01035">
    <property type="entry name" value="TCRTETA"/>
</dbReference>
<proteinExistence type="predicted"/>
<evidence type="ECO:0000313" key="8">
    <source>
        <dbReference type="EMBL" id="MBM7620776.1"/>
    </source>
</evidence>
<keyword evidence="2" id="KW-0813">Transport</keyword>
<dbReference type="EMBL" id="JAFBED010000005">
    <property type="protein sequence ID" value="MBM7620776.1"/>
    <property type="molecule type" value="Genomic_DNA"/>
</dbReference>
<dbReference type="SUPFAM" id="SSF103473">
    <property type="entry name" value="MFS general substrate transporter"/>
    <property type="match status" value="1"/>
</dbReference>
<dbReference type="InterPro" id="IPR020846">
    <property type="entry name" value="MFS_dom"/>
</dbReference>
<feature type="domain" description="Major facilitator superfamily (MFS) profile" evidence="7">
    <location>
        <begin position="12"/>
        <end position="398"/>
    </location>
</feature>
<evidence type="ECO:0000256" key="2">
    <source>
        <dbReference type="ARBA" id="ARBA00022448"/>
    </source>
</evidence>
<feature type="transmembrane region" description="Helical" evidence="6">
    <location>
        <begin position="221"/>
        <end position="245"/>
    </location>
</feature>
<dbReference type="Proteomes" id="UP000737402">
    <property type="component" value="Unassembled WGS sequence"/>
</dbReference>
<evidence type="ECO:0000256" key="3">
    <source>
        <dbReference type="ARBA" id="ARBA00022692"/>
    </source>
</evidence>
<feature type="transmembrane region" description="Helical" evidence="6">
    <location>
        <begin position="374"/>
        <end position="394"/>
    </location>
</feature>
<dbReference type="PROSITE" id="PS50850">
    <property type="entry name" value="MFS"/>
    <property type="match status" value="1"/>
</dbReference>
<feature type="transmembrane region" description="Helical" evidence="6">
    <location>
        <begin position="288"/>
        <end position="303"/>
    </location>
</feature>
<sequence>MKERLVSSQRAPLLLLSFNLFIIMVGIGLVIPILPFYIDLFGANARTLGLLVAVFAFMQFLFAPVWGRLSDKIGRKPLITIGLFGFALAEFIFAFANGLWMLFLSRILAGIFGSALMPTAMAYVSDVTTSEKRGQGMGILGAAMGLGIVVGPGLGGWLGEIDLSFPFIVAGIAASVAGILSILILPESYPKEKREQDALLEAGGKRDNQFVQMWKALNSPVGFLLILVFIMSFGLANFQSIFGYYTMQRYHYDPSEVGLIILLVGIVGTVVQGVLVGRLTKRFGEERVVTYALLISALGFVLMTLATNFLLVLLTTSIFFFGNSLLRPSLNSFISKLAGNKQGLVMGLNNSFLSLGNVAGPILAGIFFEVNIHIPYLFGAFVMLFGLSATKIWLSKKNRAVEVSS</sequence>
<evidence type="ECO:0000256" key="5">
    <source>
        <dbReference type="ARBA" id="ARBA00023136"/>
    </source>
</evidence>
<evidence type="ECO:0000256" key="1">
    <source>
        <dbReference type="ARBA" id="ARBA00004651"/>
    </source>
</evidence>
<gene>
    <name evidence="8" type="ORF">JOC95_002631</name>
</gene>
<comment type="caution">
    <text evidence="8">The sequence shown here is derived from an EMBL/GenBank/DDBJ whole genome shotgun (WGS) entry which is preliminary data.</text>
</comment>
<protein>
    <submittedName>
        <fullName evidence="8">DHA1 family multidrug resistance protein-like MFS transporter</fullName>
    </submittedName>
</protein>
<feature type="transmembrane region" description="Helical" evidence="6">
    <location>
        <begin position="102"/>
        <end position="124"/>
    </location>
</feature>
<dbReference type="Gene3D" id="1.20.1250.20">
    <property type="entry name" value="MFS general substrate transporter like domains"/>
    <property type="match status" value="1"/>
</dbReference>
<dbReference type="PANTHER" id="PTHR23504:SF115">
    <property type="entry name" value="MULTIDRUG RESISTANCE PROTEIN 2"/>
    <property type="match status" value="1"/>
</dbReference>
<keyword evidence="3 6" id="KW-0812">Transmembrane</keyword>
<name>A0ABS2P1E7_9BACI</name>
<dbReference type="InterPro" id="IPR011701">
    <property type="entry name" value="MFS"/>
</dbReference>
<dbReference type="PANTHER" id="PTHR23504">
    <property type="entry name" value="MAJOR FACILITATOR SUPERFAMILY DOMAIN-CONTAINING PROTEIN 10"/>
    <property type="match status" value="1"/>
</dbReference>
<evidence type="ECO:0000256" key="6">
    <source>
        <dbReference type="SAM" id="Phobius"/>
    </source>
</evidence>
<dbReference type="Pfam" id="PF07690">
    <property type="entry name" value="MFS_1"/>
    <property type="match status" value="1"/>
</dbReference>
<accession>A0ABS2P1E7</accession>
<evidence type="ECO:0000256" key="4">
    <source>
        <dbReference type="ARBA" id="ARBA00022989"/>
    </source>
</evidence>
<organism evidence="8 9">
    <name type="scientific">Sutcliffiella tianshenii</name>
    <dbReference type="NCBI Taxonomy" id="1463404"/>
    <lineage>
        <taxon>Bacteria</taxon>
        <taxon>Bacillati</taxon>
        <taxon>Bacillota</taxon>
        <taxon>Bacilli</taxon>
        <taxon>Bacillales</taxon>
        <taxon>Bacillaceae</taxon>
        <taxon>Sutcliffiella</taxon>
    </lineage>
</organism>
<keyword evidence="5 6" id="KW-0472">Membrane</keyword>
<dbReference type="RefSeq" id="WP_338083095.1">
    <property type="nucleotide sequence ID" value="NZ_JAFBED010000005.1"/>
</dbReference>
<feature type="transmembrane region" description="Helical" evidence="6">
    <location>
        <begin position="257"/>
        <end position="276"/>
    </location>
</feature>
<dbReference type="InterPro" id="IPR001958">
    <property type="entry name" value="Tet-R_TetA/multi-R_MdtG-like"/>
</dbReference>
<feature type="transmembrane region" description="Helical" evidence="6">
    <location>
        <begin position="136"/>
        <end position="158"/>
    </location>
</feature>
<evidence type="ECO:0000313" key="9">
    <source>
        <dbReference type="Proteomes" id="UP000737402"/>
    </source>
</evidence>
<feature type="transmembrane region" description="Helical" evidence="6">
    <location>
        <begin position="12"/>
        <end position="38"/>
    </location>
</feature>
<feature type="transmembrane region" description="Helical" evidence="6">
    <location>
        <begin position="78"/>
        <end position="96"/>
    </location>
</feature>
<evidence type="ECO:0000259" key="7">
    <source>
        <dbReference type="PROSITE" id="PS50850"/>
    </source>
</evidence>